<evidence type="ECO:0000313" key="1">
    <source>
        <dbReference type="EMBL" id="QHI70691.1"/>
    </source>
</evidence>
<dbReference type="EMBL" id="CP047593">
    <property type="protein sequence ID" value="QHI70691.1"/>
    <property type="molecule type" value="Genomic_DNA"/>
</dbReference>
<evidence type="ECO:0000313" key="2">
    <source>
        <dbReference type="Proteomes" id="UP000464954"/>
    </source>
</evidence>
<dbReference type="Proteomes" id="UP000464954">
    <property type="component" value="Chromosome"/>
</dbReference>
<keyword evidence="2" id="KW-1185">Reference proteome</keyword>
<dbReference type="RefSeq" id="WP_160629863.1">
    <property type="nucleotide sequence ID" value="NZ_CP047593.1"/>
</dbReference>
<accession>A0A6P1MA29</accession>
<protein>
    <submittedName>
        <fullName evidence="1">Uncharacterized protein</fullName>
    </submittedName>
</protein>
<dbReference type="KEGG" id="taer:GT409_15005"/>
<organism evidence="1 2">
    <name type="scientific">Tichowtungia aerotolerans</name>
    <dbReference type="NCBI Taxonomy" id="2697043"/>
    <lineage>
        <taxon>Bacteria</taxon>
        <taxon>Pseudomonadati</taxon>
        <taxon>Kiritimatiellota</taxon>
        <taxon>Tichowtungiia</taxon>
        <taxon>Tichowtungiales</taxon>
        <taxon>Tichowtungiaceae</taxon>
        <taxon>Tichowtungia</taxon>
    </lineage>
</organism>
<reference evidence="1 2" key="1">
    <citation type="submission" date="2020-01" db="EMBL/GenBank/DDBJ databases">
        <title>Ponticoccus aerotolerans gen. nov., sp. nov., an anaerobic bacterium and proposal of Ponticoccusceae fam. nov., Ponticoccusles ord. nov. and Ponticoccuse classis nov. in the phylum Kiritimatiellaeota.</title>
        <authorList>
            <person name="Zhou L.Y."/>
            <person name="Du Z.J."/>
        </authorList>
    </citation>
    <scope>NUCLEOTIDE SEQUENCE [LARGE SCALE GENOMIC DNA]</scope>
    <source>
        <strain evidence="1 2">S-5007</strain>
    </source>
</reference>
<dbReference type="AlphaFoldDB" id="A0A6P1MA29"/>
<gene>
    <name evidence="1" type="ORF">GT409_15005</name>
</gene>
<sequence>MDNTDQLGFDFLSVPADGLEMPHDPQERGYQFFVKDREDAMARLKKRFNVMLNEPVRLKLFGWDQEFTGKLKLNTLLIPESKKDDVPLRLGRVKFDLRDIEYCFCTE</sequence>
<proteinExistence type="predicted"/>
<name>A0A6P1MA29_9BACT</name>